<name>A0AAV2YK41_9STRA</name>
<organism evidence="2 3">
    <name type="scientific">Lagenidium giganteum</name>
    <dbReference type="NCBI Taxonomy" id="4803"/>
    <lineage>
        <taxon>Eukaryota</taxon>
        <taxon>Sar</taxon>
        <taxon>Stramenopiles</taxon>
        <taxon>Oomycota</taxon>
        <taxon>Peronosporomycetes</taxon>
        <taxon>Pythiales</taxon>
        <taxon>Pythiaceae</taxon>
    </lineage>
</organism>
<feature type="compositionally biased region" description="Low complexity" evidence="1">
    <location>
        <begin position="295"/>
        <end position="313"/>
    </location>
</feature>
<dbReference type="GO" id="GO:0046872">
    <property type="term" value="F:metal ion binding"/>
    <property type="evidence" value="ECO:0007669"/>
    <property type="project" value="InterPro"/>
</dbReference>
<sequence length="329" mass="34916">MCQEIGDGRAIWNPSFLCKPRMKKSSPDEPEQLAKPEHMLCSQQSPDSGGAQLGTQLHHRSFLNPPTPSHVFFTCILPSKMLSAKLFSFCALVASAAAQTYTYEFNPASAGGVKGAIQVQYAGADSSKATVSADLDFSGVDLAAITKADGNCTAEVTEYKWHIHVKWGSNKTSDSYGQCSKALAGNHYDPLKACGPNSEFAEAPECLPKIKSYACNPGNYTKNPEVCEKGDLSGKFGAFKLDGAKRVKGSWVDEHYPLPKENTPQWNMILHASCGGAPRVACALAKEQQSPTPCPTTTGAPTPCPSATASGTPCPSSKPVTPAPSKPQC</sequence>
<comment type="caution">
    <text evidence="2">The sequence shown here is derived from an EMBL/GenBank/DDBJ whole genome shotgun (WGS) entry which is preliminary data.</text>
</comment>
<reference evidence="2" key="2">
    <citation type="journal article" date="2023" name="Microbiol Resour">
        <title>Decontamination and Annotation of the Draft Genome Sequence of the Oomycete Lagenidium giganteum ARSEF 373.</title>
        <authorList>
            <person name="Morgan W.R."/>
            <person name="Tartar A."/>
        </authorList>
    </citation>
    <scope>NUCLEOTIDE SEQUENCE</scope>
    <source>
        <strain evidence="2">ARSEF 373</strain>
    </source>
</reference>
<reference evidence="2" key="1">
    <citation type="submission" date="2022-11" db="EMBL/GenBank/DDBJ databases">
        <authorList>
            <person name="Morgan W.R."/>
            <person name="Tartar A."/>
        </authorList>
    </citation>
    <scope>NUCLEOTIDE SEQUENCE</scope>
    <source>
        <strain evidence="2">ARSEF 373</strain>
    </source>
</reference>
<accession>A0AAV2YK41</accession>
<keyword evidence="3" id="KW-1185">Reference proteome</keyword>
<protein>
    <submittedName>
        <fullName evidence="2">Uncharacterized protein</fullName>
    </submittedName>
</protein>
<evidence type="ECO:0000313" key="3">
    <source>
        <dbReference type="Proteomes" id="UP001146120"/>
    </source>
</evidence>
<feature type="region of interest" description="Disordered" evidence="1">
    <location>
        <begin position="289"/>
        <end position="329"/>
    </location>
</feature>
<dbReference type="GO" id="GO:0006801">
    <property type="term" value="P:superoxide metabolic process"/>
    <property type="evidence" value="ECO:0007669"/>
    <property type="project" value="InterPro"/>
</dbReference>
<evidence type="ECO:0000313" key="2">
    <source>
        <dbReference type="EMBL" id="DAZ93906.1"/>
    </source>
</evidence>
<gene>
    <name evidence="2" type="ORF">N0F65_005834</name>
</gene>
<dbReference type="Gene3D" id="2.60.40.200">
    <property type="entry name" value="Superoxide dismutase, copper/zinc binding domain"/>
    <property type="match status" value="1"/>
</dbReference>
<evidence type="ECO:0000256" key="1">
    <source>
        <dbReference type="SAM" id="MobiDB-lite"/>
    </source>
</evidence>
<proteinExistence type="predicted"/>
<dbReference type="AlphaFoldDB" id="A0AAV2YK41"/>
<dbReference type="InterPro" id="IPR036423">
    <property type="entry name" value="SOD-like_Cu/Zn_dom_sf"/>
</dbReference>
<dbReference type="Proteomes" id="UP001146120">
    <property type="component" value="Unassembled WGS sequence"/>
</dbReference>
<dbReference type="EMBL" id="DAKRPA010000283">
    <property type="protein sequence ID" value="DAZ93906.1"/>
    <property type="molecule type" value="Genomic_DNA"/>
</dbReference>